<dbReference type="InterPro" id="IPR000594">
    <property type="entry name" value="ThiF_NAD_FAD-bd"/>
</dbReference>
<keyword evidence="3" id="KW-0808">Transferase</keyword>
<feature type="domain" description="THIF-type NAD/FAD binding fold" evidence="1">
    <location>
        <begin position="170"/>
        <end position="308"/>
    </location>
</feature>
<dbReference type="NCBIfam" id="NF004805">
    <property type="entry name" value="PRK06153.1-4"/>
    <property type="match status" value="1"/>
</dbReference>
<dbReference type="GO" id="GO:0016779">
    <property type="term" value="F:nucleotidyltransferase activity"/>
    <property type="evidence" value="ECO:0007669"/>
    <property type="project" value="UniProtKB-KW"/>
</dbReference>
<dbReference type="Gene3D" id="3.40.50.720">
    <property type="entry name" value="NAD(P)-binding Rossmann-like Domain"/>
    <property type="match status" value="1"/>
</dbReference>
<dbReference type="CDD" id="cd01483">
    <property type="entry name" value="E1_enzyme_family"/>
    <property type="match status" value="1"/>
</dbReference>
<comment type="caution">
    <text evidence="3">The sequence shown here is derived from an EMBL/GenBank/DDBJ whole genome shotgun (WGS) entry which is preliminary data.</text>
</comment>
<evidence type="ECO:0000313" key="3">
    <source>
        <dbReference type="EMBL" id="GAA3832568.1"/>
    </source>
</evidence>
<gene>
    <name evidence="3" type="ORF">GCM10022226_62270</name>
</gene>
<dbReference type="EMBL" id="BAAAZR010000031">
    <property type="protein sequence ID" value="GAA3832568.1"/>
    <property type="molecule type" value="Genomic_DNA"/>
</dbReference>
<dbReference type="Proteomes" id="UP001500888">
    <property type="component" value="Unassembled WGS sequence"/>
</dbReference>
<dbReference type="SUPFAM" id="SSF69572">
    <property type="entry name" value="Activating enzymes of the ubiquitin-like proteins"/>
    <property type="match status" value="1"/>
</dbReference>
<evidence type="ECO:0000313" key="4">
    <source>
        <dbReference type="Proteomes" id="UP001500888"/>
    </source>
</evidence>
<organism evidence="3 4">
    <name type="scientific">Sphaerisporangium flaviroseum</name>
    <dbReference type="NCBI Taxonomy" id="509199"/>
    <lineage>
        <taxon>Bacteria</taxon>
        <taxon>Bacillati</taxon>
        <taxon>Actinomycetota</taxon>
        <taxon>Actinomycetes</taxon>
        <taxon>Streptosporangiales</taxon>
        <taxon>Streptosporangiaceae</taxon>
        <taxon>Sphaerisporangium</taxon>
    </lineage>
</organism>
<sequence length="389" mass="42482">MSSVLLVRDADLSRLLDDGYDVVVQAGHLIVRHIPYVTGARTVEYGFLAYPVTVSGDQVVSDTDHRIWFGGSAPCDEHGRRLPMVNDEVRVIADGVQADFMLSSKPAPSGYSDQYAKVTAYARMIADQAQALNPAVTATPGAAWQDVEADSPFAYRDTATSRAGLAAVHRRFRGHRIAIIGLGGTGSYILDQIAKTEVDSILLIDGDCLDNHNAFRAPGAASLEVLRERPNKAAHFASVYSQMHRGITAYEHYLDEDTLEVLSGATFVFLASDDALSKQPIMDWLEAYDVPFIDVGLGVEEIDGKLTGLLRVSTSLPGRRAQARHRIPAPAPERDDYGRNIQTADLNALNALLAVDRWKRYLGVYADATDETFATYSLVTNEIANEDLP</sequence>
<keyword evidence="4" id="KW-1185">Reference proteome</keyword>
<dbReference type="NCBIfam" id="NF004804">
    <property type="entry name" value="PRK06153.1-3"/>
    <property type="match status" value="1"/>
</dbReference>
<dbReference type="Pfam" id="PF00899">
    <property type="entry name" value="ThiF"/>
    <property type="match status" value="1"/>
</dbReference>
<keyword evidence="3" id="KW-0548">Nucleotidyltransferase</keyword>
<dbReference type="InterPro" id="IPR035985">
    <property type="entry name" value="Ubiquitin-activating_enz"/>
</dbReference>
<protein>
    <submittedName>
        <fullName evidence="3">ThiF family adenylyltransferase</fullName>
    </submittedName>
</protein>
<proteinExistence type="predicted"/>
<dbReference type="RefSeq" id="WP_344948272.1">
    <property type="nucleotide sequence ID" value="NZ_BAAAZR010000031.1"/>
</dbReference>
<evidence type="ECO:0000259" key="1">
    <source>
        <dbReference type="Pfam" id="PF00899"/>
    </source>
</evidence>
<dbReference type="Pfam" id="PF20590">
    <property type="entry name" value="DUF6791"/>
    <property type="match status" value="1"/>
</dbReference>
<evidence type="ECO:0000259" key="2">
    <source>
        <dbReference type="Pfam" id="PF20590"/>
    </source>
</evidence>
<feature type="domain" description="DUF6791" evidence="2">
    <location>
        <begin position="10"/>
        <end position="158"/>
    </location>
</feature>
<reference evidence="4" key="1">
    <citation type="journal article" date="2019" name="Int. J. Syst. Evol. Microbiol.">
        <title>The Global Catalogue of Microorganisms (GCM) 10K type strain sequencing project: providing services to taxonomists for standard genome sequencing and annotation.</title>
        <authorList>
            <consortium name="The Broad Institute Genomics Platform"/>
            <consortium name="The Broad Institute Genome Sequencing Center for Infectious Disease"/>
            <person name="Wu L."/>
            <person name="Ma J."/>
        </authorList>
    </citation>
    <scope>NUCLEOTIDE SEQUENCE [LARGE SCALE GENOMIC DNA]</scope>
    <source>
        <strain evidence="4">JCM 16908</strain>
    </source>
</reference>
<dbReference type="InterPro" id="IPR046741">
    <property type="entry name" value="DUF6791"/>
</dbReference>
<name>A0ABP7J1S0_9ACTN</name>
<accession>A0ABP7J1S0</accession>